<sequence>MPAPKLTSILSAALLILPLTAQAKQPSGLPAFLRSINQAAPIQSGPITISRATQQNGHILIHAAINSQQLPLPPQTQREPTIQALQTLTEAAWCQHPRFPTLNQNHSLTARYQISGETQPINITLPAGRCTQIQSSQTPEQQADAVQIADLILHLPGINQRLPLTDGKLTLQRIDFHHPSQTLHKHLTLNEPALACAPEAQIRERIQNEARALECEDPILAQNNRHYPTTHHFTLPNRTETFETTIPKNSCTPAAKPN</sequence>
<keyword evidence="1" id="KW-0732">Signal</keyword>
<proteinExistence type="predicted"/>
<keyword evidence="3" id="KW-1185">Reference proteome</keyword>
<feature type="signal peptide" evidence="1">
    <location>
        <begin position="1"/>
        <end position="23"/>
    </location>
</feature>
<feature type="chain" id="PRO_5046816812" evidence="1">
    <location>
        <begin position="24"/>
        <end position="258"/>
    </location>
</feature>
<accession>A0ABS0NAY2</accession>
<dbReference type="EMBL" id="JACSGR010000005">
    <property type="protein sequence ID" value="MBH5329447.1"/>
    <property type="molecule type" value="Genomic_DNA"/>
</dbReference>
<evidence type="ECO:0000313" key="2">
    <source>
        <dbReference type="EMBL" id="MBH5329447.1"/>
    </source>
</evidence>
<organism evidence="2 3">
    <name type="scientific">Eikenella glucosivorans</name>
    <dbReference type="NCBI Taxonomy" id="2766967"/>
    <lineage>
        <taxon>Bacteria</taxon>
        <taxon>Pseudomonadati</taxon>
        <taxon>Pseudomonadota</taxon>
        <taxon>Betaproteobacteria</taxon>
        <taxon>Neisseriales</taxon>
        <taxon>Neisseriaceae</taxon>
        <taxon>Eikenella</taxon>
    </lineage>
</organism>
<gene>
    <name evidence="2" type="ORF">H9Q10_07180</name>
</gene>
<evidence type="ECO:0000256" key="1">
    <source>
        <dbReference type="SAM" id="SignalP"/>
    </source>
</evidence>
<dbReference type="RefSeq" id="WP_197903282.1">
    <property type="nucleotide sequence ID" value="NZ_JACSGR010000005.1"/>
</dbReference>
<reference evidence="2 3" key="1">
    <citation type="submission" date="2020-09" db="EMBL/GenBank/DDBJ databases">
        <title>Eikenella S3660 sp. nov., isolated from a throat swab.</title>
        <authorList>
            <person name="Buhl M."/>
        </authorList>
    </citation>
    <scope>NUCLEOTIDE SEQUENCE [LARGE SCALE GENOMIC DNA]</scope>
    <source>
        <strain evidence="2 3">S3360</strain>
    </source>
</reference>
<protein>
    <submittedName>
        <fullName evidence="2">Uncharacterized protein</fullName>
    </submittedName>
</protein>
<evidence type="ECO:0000313" key="3">
    <source>
        <dbReference type="Proteomes" id="UP000768471"/>
    </source>
</evidence>
<comment type="caution">
    <text evidence="2">The sequence shown here is derived from an EMBL/GenBank/DDBJ whole genome shotgun (WGS) entry which is preliminary data.</text>
</comment>
<name>A0ABS0NAY2_9NEIS</name>
<dbReference type="Proteomes" id="UP000768471">
    <property type="component" value="Unassembled WGS sequence"/>
</dbReference>